<dbReference type="EMBL" id="FNIN01000002">
    <property type="protein sequence ID" value="SDN44423.1"/>
    <property type="molecule type" value="Genomic_DNA"/>
</dbReference>
<dbReference type="STRING" id="206665.SAMN04488516_102155"/>
<accession>A0A1H0BG99</accession>
<dbReference type="Proteomes" id="UP000199602">
    <property type="component" value="Unassembled WGS sequence"/>
</dbReference>
<reference evidence="1 2" key="1">
    <citation type="submission" date="2016-10" db="EMBL/GenBank/DDBJ databases">
        <authorList>
            <person name="de Groot N.N."/>
        </authorList>
    </citation>
    <scope>NUCLEOTIDE SEQUENCE [LARGE SCALE GENOMIC DNA]</scope>
    <source>
        <strain evidence="1 2">DSM 15269</strain>
    </source>
</reference>
<dbReference type="RefSeq" id="WP_143338907.1">
    <property type="nucleotide sequence ID" value="NZ_FNIN01000002.1"/>
</dbReference>
<proteinExistence type="predicted"/>
<sequence>MIPDHPLFYDIKRYAGSIDKPLITPEINTRNDFYGHAYILKKYSSIPENVSLKCCIEHGNPRYNANPEDLLISKYKIAIVQKKIRKIWLSDRFKCLSFAIGPYIHYADYYYKKKDLMSLKNALGKVLLVFPYHSTHWIDSYYDIIEFINKVKAIGRNFDHIVACIYWKDVLKGLHNIFYKENILCVSAGHMYDRHFLERLKSIIYIADCVVSNSLGTHFSYCCYLKKPFFYIKQDVSFVKNRYDVSDPDVSFYQNHMVKKAMSLFSKFSDKLSDIQLKFMNEWGGYDQIKTPEELKAIFEWIGFEYVNF</sequence>
<protein>
    <submittedName>
        <fullName evidence="1">Uncharacterized protein</fullName>
    </submittedName>
</protein>
<keyword evidence="2" id="KW-1185">Reference proteome</keyword>
<name>A0A1H0BG99_9BACT</name>
<dbReference type="AlphaFoldDB" id="A0A1H0BG99"/>
<evidence type="ECO:0000313" key="1">
    <source>
        <dbReference type="EMBL" id="SDN44423.1"/>
    </source>
</evidence>
<organism evidence="1 2">
    <name type="scientific">Desulfonauticus submarinus</name>
    <dbReference type="NCBI Taxonomy" id="206665"/>
    <lineage>
        <taxon>Bacteria</taxon>
        <taxon>Pseudomonadati</taxon>
        <taxon>Thermodesulfobacteriota</taxon>
        <taxon>Desulfovibrionia</taxon>
        <taxon>Desulfovibrionales</taxon>
        <taxon>Desulfonauticaceae</taxon>
        <taxon>Desulfonauticus</taxon>
    </lineage>
</organism>
<dbReference type="OrthoDB" id="163232at2"/>
<evidence type="ECO:0000313" key="2">
    <source>
        <dbReference type="Proteomes" id="UP000199602"/>
    </source>
</evidence>
<gene>
    <name evidence="1" type="ORF">SAMN04488516_102155</name>
</gene>